<sequence>MSLVNQDLRNPAAVLKWYINGKRGCSWIGNFLSNHRSCEWPTNILIRAVVHGEAERFVSRWSHHIEVYRDCITNVFDVQ</sequence>
<organism evidence="1 2">
    <name type="scientific">Caerostris extrusa</name>
    <name type="common">Bark spider</name>
    <name type="synonym">Caerostris bankana</name>
    <dbReference type="NCBI Taxonomy" id="172846"/>
    <lineage>
        <taxon>Eukaryota</taxon>
        <taxon>Metazoa</taxon>
        <taxon>Ecdysozoa</taxon>
        <taxon>Arthropoda</taxon>
        <taxon>Chelicerata</taxon>
        <taxon>Arachnida</taxon>
        <taxon>Araneae</taxon>
        <taxon>Araneomorphae</taxon>
        <taxon>Entelegynae</taxon>
        <taxon>Araneoidea</taxon>
        <taxon>Araneidae</taxon>
        <taxon>Caerostris</taxon>
    </lineage>
</organism>
<evidence type="ECO:0000313" key="2">
    <source>
        <dbReference type="Proteomes" id="UP001054945"/>
    </source>
</evidence>
<proteinExistence type="predicted"/>
<keyword evidence="2" id="KW-1185">Reference proteome</keyword>
<reference evidence="1 2" key="1">
    <citation type="submission" date="2021-06" db="EMBL/GenBank/DDBJ databases">
        <title>Caerostris extrusa draft genome.</title>
        <authorList>
            <person name="Kono N."/>
            <person name="Arakawa K."/>
        </authorList>
    </citation>
    <scope>NUCLEOTIDE SEQUENCE [LARGE SCALE GENOMIC DNA]</scope>
</reference>
<dbReference type="EMBL" id="BPLR01000267">
    <property type="protein sequence ID" value="GIY93447.1"/>
    <property type="molecule type" value="Genomic_DNA"/>
</dbReference>
<dbReference type="AlphaFoldDB" id="A0AAV4XEH2"/>
<protein>
    <submittedName>
        <fullName evidence="1">Uncharacterized protein</fullName>
    </submittedName>
</protein>
<comment type="caution">
    <text evidence="1">The sequence shown here is derived from an EMBL/GenBank/DDBJ whole genome shotgun (WGS) entry which is preliminary data.</text>
</comment>
<evidence type="ECO:0000313" key="1">
    <source>
        <dbReference type="EMBL" id="GIY93447.1"/>
    </source>
</evidence>
<gene>
    <name evidence="1" type="ORF">CEXT_12871</name>
</gene>
<name>A0AAV4XEH2_CAEEX</name>
<dbReference type="Proteomes" id="UP001054945">
    <property type="component" value="Unassembled WGS sequence"/>
</dbReference>
<accession>A0AAV4XEH2</accession>